<dbReference type="InterPro" id="IPR003598">
    <property type="entry name" value="Ig_sub2"/>
</dbReference>
<dbReference type="SMART" id="SM00409">
    <property type="entry name" value="IG"/>
    <property type="match status" value="4"/>
</dbReference>
<dbReference type="OrthoDB" id="6106100at2759"/>
<gene>
    <name evidence="8" type="ORF">Ocin01_06803</name>
</gene>
<organism evidence="8 9">
    <name type="scientific">Orchesella cincta</name>
    <name type="common">Springtail</name>
    <name type="synonym">Podura cincta</name>
    <dbReference type="NCBI Taxonomy" id="48709"/>
    <lineage>
        <taxon>Eukaryota</taxon>
        <taxon>Metazoa</taxon>
        <taxon>Ecdysozoa</taxon>
        <taxon>Arthropoda</taxon>
        <taxon>Hexapoda</taxon>
        <taxon>Collembola</taxon>
        <taxon>Entomobryomorpha</taxon>
        <taxon>Entomobryoidea</taxon>
        <taxon>Orchesellidae</taxon>
        <taxon>Orchesellinae</taxon>
        <taxon>Orchesella</taxon>
    </lineage>
</organism>
<feature type="domain" description="Ig-like" evidence="7">
    <location>
        <begin position="5"/>
        <end position="115"/>
    </location>
</feature>
<comment type="caution">
    <text evidence="8">The sequence shown here is derived from an EMBL/GenBank/DDBJ whole genome shotgun (WGS) entry which is preliminary data.</text>
</comment>
<keyword evidence="4" id="KW-0325">Glycoprotein</keyword>
<dbReference type="STRING" id="48709.A0A1D2N3N2"/>
<evidence type="ECO:0000313" key="8">
    <source>
        <dbReference type="EMBL" id="ODM99879.1"/>
    </source>
</evidence>
<proteinExistence type="predicted"/>
<dbReference type="SUPFAM" id="SSF48726">
    <property type="entry name" value="Immunoglobulin"/>
    <property type="match status" value="4"/>
</dbReference>
<feature type="domain" description="Ig-like" evidence="7">
    <location>
        <begin position="413"/>
        <end position="494"/>
    </location>
</feature>
<dbReference type="PROSITE" id="PS50835">
    <property type="entry name" value="IG_LIKE"/>
    <property type="match status" value="5"/>
</dbReference>
<evidence type="ECO:0000313" key="9">
    <source>
        <dbReference type="Proteomes" id="UP000094527"/>
    </source>
</evidence>
<keyword evidence="3" id="KW-1015">Disulfide bond</keyword>
<evidence type="ECO:0000256" key="5">
    <source>
        <dbReference type="ARBA" id="ARBA00023319"/>
    </source>
</evidence>
<dbReference type="InterPro" id="IPR003599">
    <property type="entry name" value="Ig_sub"/>
</dbReference>
<dbReference type="Pfam" id="PF13895">
    <property type="entry name" value="Ig_2"/>
    <property type="match status" value="2"/>
</dbReference>
<evidence type="ECO:0000259" key="7">
    <source>
        <dbReference type="PROSITE" id="PS50835"/>
    </source>
</evidence>
<dbReference type="AlphaFoldDB" id="A0A1D2N3N2"/>
<accession>A0A1D2N3N2</accession>
<keyword evidence="6" id="KW-1133">Transmembrane helix</keyword>
<feature type="transmembrane region" description="Helical" evidence="6">
    <location>
        <begin position="507"/>
        <end position="530"/>
    </location>
</feature>
<evidence type="ECO:0000256" key="3">
    <source>
        <dbReference type="ARBA" id="ARBA00023157"/>
    </source>
</evidence>
<protein>
    <submittedName>
        <fullName evidence="8">Hemicentin-1</fullName>
    </submittedName>
</protein>
<evidence type="ECO:0000256" key="4">
    <source>
        <dbReference type="ARBA" id="ARBA00023180"/>
    </source>
</evidence>
<dbReference type="CDD" id="cd00096">
    <property type="entry name" value="Ig"/>
    <property type="match status" value="2"/>
</dbReference>
<feature type="domain" description="Ig-like" evidence="7">
    <location>
        <begin position="122"/>
        <end position="206"/>
    </location>
</feature>
<keyword evidence="2 6" id="KW-0472">Membrane</keyword>
<dbReference type="InterPro" id="IPR051275">
    <property type="entry name" value="Cell_adhesion_signaling"/>
</dbReference>
<feature type="domain" description="Ig-like" evidence="7">
    <location>
        <begin position="328"/>
        <end position="408"/>
    </location>
</feature>
<dbReference type="InterPro" id="IPR007110">
    <property type="entry name" value="Ig-like_dom"/>
</dbReference>
<dbReference type="GO" id="GO:0016020">
    <property type="term" value="C:membrane"/>
    <property type="evidence" value="ECO:0007669"/>
    <property type="project" value="UniProtKB-SubCell"/>
</dbReference>
<name>A0A1D2N3N2_ORCCI</name>
<dbReference type="Gene3D" id="2.60.40.10">
    <property type="entry name" value="Immunoglobulins"/>
    <property type="match status" value="5"/>
</dbReference>
<evidence type="ECO:0000256" key="2">
    <source>
        <dbReference type="ARBA" id="ARBA00023136"/>
    </source>
</evidence>
<dbReference type="InterPro" id="IPR036179">
    <property type="entry name" value="Ig-like_dom_sf"/>
</dbReference>
<sequence>MKNKPRVRMTMDPNRPVKELDERNVTLTCDVDSGNPPTLEAVRWYLDGELLKELPDCPNISYSTPMPGREVETSDLCDIDPSKLMLESVGRSFQGNYTCQGRNTAGWGPQSGPVELHVHYAPGPARLEFDPLVVVKGQALTMHCVVDEMGRPTAQVFRWMRGTHVQSEIRSYNWTIYPVSLETRANFSCQAVNEAGFGNPAFATIDVYAPPTFIQRLTPYTGALFTAKDVSLSCQVECFPLCEIVWLKNGLPLGESDFYSIKTSTLPPDPAKSDFESVLSTLTWNLTAWPNGQLDRLHDNANYTCQSTSNSVGAGVSSTTYFRVEYPPEQVAVSSLMVNVVENEFPDKVSCTAKGFPEPSYIWKFGNQTISSSAVLFLDHKLTRSKAGDYECIAMNRHGNISTKTIMNVQYAPECTITPKEEDDDMLLVCEVEANPGEVDFLWMLENRTYSENVKNKGLSSTITLIASPDNFGKYRCFANNSIGISAPCERVISGANWIRKLSDDKVIIIAAVVGIAIVLFLIVCIIIILTTMPDRRNGKNPSPAHRKGDLNDDGKAFYENLPFHGLQSPQSKPLLPPGSDLDYADSDYRQLYSYGPMNYKQASLQNNADAPPKNNASKSLAVAEKSGSLILSIIESSILPHTVYYIIAFCISMQVYVWDVLHKLKLKSSCINNKKRKLWTESIKLNANFNYVRELL</sequence>
<keyword evidence="6" id="KW-0812">Transmembrane</keyword>
<dbReference type="OMA" id="ICEAHAN"/>
<dbReference type="PANTHER" id="PTHR11640">
    <property type="entry name" value="NEPHRIN"/>
    <property type="match status" value="1"/>
</dbReference>
<evidence type="ECO:0000256" key="6">
    <source>
        <dbReference type="SAM" id="Phobius"/>
    </source>
</evidence>
<evidence type="ECO:0000256" key="1">
    <source>
        <dbReference type="ARBA" id="ARBA00004479"/>
    </source>
</evidence>
<feature type="domain" description="Ig-like" evidence="7">
    <location>
        <begin position="211"/>
        <end position="321"/>
    </location>
</feature>
<dbReference type="EMBL" id="LJIJ01000250">
    <property type="protein sequence ID" value="ODM99879.1"/>
    <property type="molecule type" value="Genomic_DNA"/>
</dbReference>
<reference evidence="8 9" key="1">
    <citation type="journal article" date="2016" name="Genome Biol. Evol.">
        <title>Gene Family Evolution Reflects Adaptation to Soil Environmental Stressors in the Genome of the Collembolan Orchesella cincta.</title>
        <authorList>
            <person name="Faddeeva-Vakhrusheva A."/>
            <person name="Derks M.F."/>
            <person name="Anvar S.Y."/>
            <person name="Agamennone V."/>
            <person name="Suring W."/>
            <person name="Smit S."/>
            <person name="van Straalen N.M."/>
            <person name="Roelofs D."/>
        </authorList>
    </citation>
    <scope>NUCLEOTIDE SEQUENCE [LARGE SCALE GENOMIC DNA]</scope>
    <source>
        <tissue evidence="8">Mixed pool</tissue>
    </source>
</reference>
<comment type="subcellular location">
    <subcellularLocation>
        <location evidence="1">Membrane</location>
        <topology evidence="1">Single-pass type I membrane protein</topology>
    </subcellularLocation>
</comment>
<dbReference type="InterPro" id="IPR013783">
    <property type="entry name" value="Ig-like_fold"/>
</dbReference>
<keyword evidence="5" id="KW-0393">Immunoglobulin domain</keyword>
<dbReference type="Proteomes" id="UP000094527">
    <property type="component" value="Unassembled WGS sequence"/>
</dbReference>
<dbReference type="SMART" id="SM00408">
    <property type="entry name" value="IGc2"/>
    <property type="match status" value="4"/>
</dbReference>
<keyword evidence="9" id="KW-1185">Reference proteome</keyword>